<dbReference type="Proteomes" id="UP000790377">
    <property type="component" value="Unassembled WGS sequence"/>
</dbReference>
<evidence type="ECO:0000313" key="1">
    <source>
        <dbReference type="EMBL" id="KAH7904966.1"/>
    </source>
</evidence>
<proteinExistence type="predicted"/>
<evidence type="ECO:0000313" key="2">
    <source>
        <dbReference type="Proteomes" id="UP000790377"/>
    </source>
</evidence>
<reference evidence="1" key="1">
    <citation type="journal article" date="2021" name="New Phytol.">
        <title>Evolutionary innovations through gain and loss of genes in the ectomycorrhizal Boletales.</title>
        <authorList>
            <person name="Wu G."/>
            <person name="Miyauchi S."/>
            <person name="Morin E."/>
            <person name="Kuo A."/>
            <person name="Drula E."/>
            <person name="Varga T."/>
            <person name="Kohler A."/>
            <person name="Feng B."/>
            <person name="Cao Y."/>
            <person name="Lipzen A."/>
            <person name="Daum C."/>
            <person name="Hundley H."/>
            <person name="Pangilinan J."/>
            <person name="Johnson J."/>
            <person name="Barry K."/>
            <person name="LaButti K."/>
            <person name="Ng V."/>
            <person name="Ahrendt S."/>
            <person name="Min B."/>
            <person name="Choi I.G."/>
            <person name="Park H."/>
            <person name="Plett J.M."/>
            <person name="Magnuson J."/>
            <person name="Spatafora J.W."/>
            <person name="Nagy L.G."/>
            <person name="Henrissat B."/>
            <person name="Grigoriev I.V."/>
            <person name="Yang Z.L."/>
            <person name="Xu J."/>
            <person name="Martin F.M."/>
        </authorList>
    </citation>
    <scope>NUCLEOTIDE SEQUENCE</scope>
    <source>
        <strain evidence="1">ATCC 28755</strain>
    </source>
</reference>
<comment type="caution">
    <text evidence="1">The sequence shown here is derived from an EMBL/GenBank/DDBJ whole genome shotgun (WGS) entry which is preliminary data.</text>
</comment>
<accession>A0ACB7ZVM6</accession>
<dbReference type="EMBL" id="MU268310">
    <property type="protein sequence ID" value="KAH7904966.1"/>
    <property type="molecule type" value="Genomic_DNA"/>
</dbReference>
<keyword evidence="2" id="KW-1185">Reference proteome</keyword>
<organism evidence="1 2">
    <name type="scientific">Hygrophoropsis aurantiaca</name>
    <dbReference type="NCBI Taxonomy" id="72124"/>
    <lineage>
        <taxon>Eukaryota</taxon>
        <taxon>Fungi</taxon>
        <taxon>Dikarya</taxon>
        <taxon>Basidiomycota</taxon>
        <taxon>Agaricomycotina</taxon>
        <taxon>Agaricomycetes</taxon>
        <taxon>Agaricomycetidae</taxon>
        <taxon>Boletales</taxon>
        <taxon>Coniophorineae</taxon>
        <taxon>Hygrophoropsidaceae</taxon>
        <taxon>Hygrophoropsis</taxon>
    </lineage>
</organism>
<sequence>MQITSSNTFHSKSSQRFGVPSPPSKSCKQRGRQSVTRNAMHFTGELSRPVLISSKAVYILALVLHPYYKLAYIKMPWGGPEEQEQERAPGNPHAKDWYDEALKVVEKMMADYWRERPGRNNPAPLVRVPNTASASSTKKSGAVESDFDRHRRLLIEQATRNQDTGWAAELRRYLQDMPEDVTKDTDIIKWWSKHAAIYPTLA</sequence>
<protein>
    <submittedName>
        <fullName evidence="1">Uncharacterized protein</fullName>
    </submittedName>
</protein>
<gene>
    <name evidence="1" type="ORF">BJ138DRAFT_1118908</name>
</gene>
<name>A0ACB7ZVM6_9AGAM</name>